<evidence type="ECO:0000313" key="2">
    <source>
        <dbReference type="Proteomes" id="UP000694844"/>
    </source>
</evidence>
<dbReference type="KEGG" id="cvn:111133377"/>
<accession>A0A8B8ECM2</accession>
<organism evidence="2 3">
    <name type="scientific">Crassostrea virginica</name>
    <name type="common">Eastern oyster</name>
    <dbReference type="NCBI Taxonomy" id="6565"/>
    <lineage>
        <taxon>Eukaryota</taxon>
        <taxon>Metazoa</taxon>
        <taxon>Spiralia</taxon>
        <taxon>Lophotrochozoa</taxon>
        <taxon>Mollusca</taxon>
        <taxon>Bivalvia</taxon>
        <taxon>Autobranchia</taxon>
        <taxon>Pteriomorphia</taxon>
        <taxon>Ostreida</taxon>
        <taxon>Ostreoidea</taxon>
        <taxon>Ostreidae</taxon>
        <taxon>Crassostrea</taxon>
    </lineage>
</organism>
<gene>
    <name evidence="3" type="primary">LOC111133377</name>
</gene>
<keyword evidence="1" id="KW-0472">Membrane</keyword>
<evidence type="ECO:0000313" key="3">
    <source>
        <dbReference type="RefSeq" id="XP_022337424.1"/>
    </source>
</evidence>
<dbReference type="Proteomes" id="UP000694844">
    <property type="component" value="Chromosome 5"/>
</dbReference>
<sequence>MAIIKSKGNVDACPVTKDSWISRAGLKKADCGGGTVYHCLTDSNNNKWEKCLEKTLILEGNCPMFTSDGYLDWKPCNISEAFCPNSSYFSNEVYKHPWCFGNNTPTRQTSSNSPDHGRDGPSLALTIGIVAIVVLLILVTVLIYKALRFWRKRKATEKNMKDHIDMKPLLEVEPKRGMEYTQKIAKDIISELSKEDVNFVLVTGEMDHFMVSKARDLLEKCAKELKKKPKEYMFPEIPSTTVKGNTLIFTYGWFGLLNDDLCSLDIAKHVCKVLTKICQSKPTVKVAIGMSQKMYLKYVANLESPLFSKCKHIAIKNSDLTTDYEDFFKTVKQNCEVDQCPCSGLNSDMLKSDEYENLIGMPLKVEIISKYHDPQIIRSFIEKRDILSAMTDHLTALAQNDRPIYEWLMYICLKGYFSRHQSFDKELVKKIFFEIKLSTFDEHFEKLKQFVRVWHQKYVFWHPFIYICAFHSLFKTNKGIVMNHCRVDAILQLVRPKSMKLSYVEVAADDSDIKMFKNRLLKLGLTNKYKDRPLLNYEV</sequence>
<keyword evidence="2" id="KW-1185">Reference proteome</keyword>
<proteinExistence type="predicted"/>
<dbReference type="AlphaFoldDB" id="A0A8B8ECM2"/>
<keyword evidence="1" id="KW-0812">Transmembrane</keyword>
<name>A0A8B8ECM2_CRAVI</name>
<keyword evidence="1" id="KW-1133">Transmembrane helix</keyword>
<reference evidence="3" key="1">
    <citation type="submission" date="2025-08" db="UniProtKB">
        <authorList>
            <consortium name="RefSeq"/>
        </authorList>
    </citation>
    <scope>IDENTIFICATION</scope>
    <source>
        <tissue evidence="3">Whole sample</tissue>
    </source>
</reference>
<evidence type="ECO:0000256" key="1">
    <source>
        <dbReference type="SAM" id="Phobius"/>
    </source>
</evidence>
<feature type="transmembrane region" description="Helical" evidence="1">
    <location>
        <begin position="123"/>
        <end position="144"/>
    </location>
</feature>
<protein>
    <submittedName>
        <fullName evidence="3">Uncharacterized protein LOC111133377 isoform X1</fullName>
    </submittedName>
</protein>
<dbReference type="RefSeq" id="XP_022337424.1">
    <property type="nucleotide sequence ID" value="XM_022481716.1"/>
</dbReference>
<dbReference type="GeneID" id="111133377"/>